<dbReference type="InParanoid" id="A0A5J5F9Q6"/>
<accession>A0A5J5F9Q6</accession>
<dbReference type="EMBL" id="VXIS01000012">
    <property type="protein sequence ID" value="KAA8913711.1"/>
    <property type="molecule type" value="Genomic_DNA"/>
</dbReference>
<gene>
    <name evidence="1" type="ORF">FN846DRAFT_56755</name>
</gene>
<dbReference type="Proteomes" id="UP000326924">
    <property type="component" value="Unassembled WGS sequence"/>
</dbReference>
<comment type="caution">
    <text evidence="1">The sequence shown here is derived from an EMBL/GenBank/DDBJ whole genome shotgun (WGS) entry which is preliminary data.</text>
</comment>
<organism evidence="1 2">
    <name type="scientific">Sphaerosporella brunnea</name>
    <dbReference type="NCBI Taxonomy" id="1250544"/>
    <lineage>
        <taxon>Eukaryota</taxon>
        <taxon>Fungi</taxon>
        <taxon>Dikarya</taxon>
        <taxon>Ascomycota</taxon>
        <taxon>Pezizomycotina</taxon>
        <taxon>Pezizomycetes</taxon>
        <taxon>Pezizales</taxon>
        <taxon>Pyronemataceae</taxon>
        <taxon>Sphaerosporella</taxon>
    </lineage>
</organism>
<reference evidence="1 2" key="1">
    <citation type="submission" date="2019-09" db="EMBL/GenBank/DDBJ databases">
        <title>Draft genome of the ectomycorrhizal ascomycete Sphaerosporella brunnea.</title>
        <authorList>
            <consortium name="DOE Joint Genome Institute"/>
            <person name="Benucci G.M."/>
            <person name="Marozzi G."/>
            <person name="Antonielli L."/>
            <person name="Sanchez S."/>
            <person name="Marco P."/>
            <person name="Wang X."/>
            <person name="Falini L.B."/>
            <person name="Barry K."/>
            <person name="Haridas S."/>
            <person name="Lipzen A."/>
            <person name="Labutti K."/>
            <person name="Grigoriev I.V."/>
            <person name="Murat C."/>
            <person name="Martin F."/>
            <person name="Albertini E."/>
            <person name="Donnini D."/>
            <person name="Bonito G."/>
        </authorList>
    </citation>
    <scope>NUCLEOTIDE SEQUENCE [LARGE SCALE GENOMIC DNA]</scope>
    <source>
        <strain evidence="1 2">Sb_GMNB300</strain>
    </source>
</reference>
<proteinExistence type="predicted"/>
<sequence>MASERWRIEIRPLIQDISIPALMFELPPSPSPGNTGQLFVVCVVLNKPFRVWILSLGHHTKTIKTGQLPKSRIIPTNFLPPPLQCRNKDAFGWIADILGGLAFVLKNVYPCTGGTYPPHHHQASKSYFSQISWREVPINQKTLGFLRFLSAFRLHPLAWLLCASNRHKTWHSCQKWLDLIVWLSEFESLSVPVTWLPKPPLSEGLW</sequence>
<keyword evidence="2" id="KW-1185">Reference proteome</keyword>
<evidence type="ECO:0000313" key="1">
    <source>
        <dbReference type="EMBL" id="KAA8913711.1"/>
    </source>
</evidence>
<name>A0A5J5F9Q6_9PEZI</name>
<protein>
    <submittedName>
        <fullName evidence="1">Uncharacterized protein</fullName>
    </submittedName>
</protein>
<dbReference type="AlphaFoldDB" id="A0A5J5F9Q6"/>
<evidence type="ECO:0000313" key="2">
    <source>
        <dbReference type="Proteomes" id="UP000326924"/>
    </source>
</evidence>